<proteinExistence type="inferred from homology"/>
<evidence type="ECO:0000313" key="10">
    <source>
        <dbReference type="Proteomes" id="UP000029922"/>
    </source>
</evidence>
<comment type="similarity">
    <text evidence="5">Belongs to the OXA1/ALB3/YidC family.</text>
</comment>
<feature type="transmembrane region" description="Helical" evidence="6">
    <location>
        <begin position="328"/>
        <end position="348"/>
    </location>
</feature>
<dbReference type="InterPro" id="IPR017850">
    <property type="entry name" value="Alkaline_phosphatase_core_sf"/>
</dbReference>
<sequence length="844" mass="96569">MDYKMTEILYYILLFPLEQLLEWMLYTLFKATKSGALSIILLSLLVNLFLLKIFLYTDKKAKDESELKKKLDSRIKAWKSVYKRAKLYAFTQTLYRQHNYHPIYALRSLLGLLLQIPFFIAMYAVIANADFLLAKPFLWIHDLSKPDSIPFGLFGLESIHLLPILMTLFTLINVMIVSKELGARLQGAGIALLFLVLLYSMPSALVLYWTCNMLFALLKELYKKYKKASEIESIQSNKTISTPNITKSKDLLTISKSNYKGIIFLSIINICVMMFIFNTYALIATDLGQFEASEINIILAASFGCGLLISLIFIYLSSFINSLKVLKITAIILSAVFIIGLLYSLVLTGDYGPMQGFTFARPLILNNTQITIDIIAVICCIMCAYFLNKSRFIKGFYKVSLATLCVVSSFSLYNITIETNSKKDIMQKYANDRNGDNKDDPIFAFSKDKTNILVILLDRADGYTTHRILESNKELRDKFDGFIDFRNALSSGNLTFSTLTSVIGGEYYSALNINKRANKDKTLQSAINDGYANTFNAFQKAGYATAGIIDYPADTEIYKKLDNSSNIVFKTNAYNAEYALYHDVNINEGVSSLSRLISISLFKISPYSIRPYVYRDGRLLLILKHGISGVVEIAEMYALRTRLSNTAQTDTFKFFHNSITHNPYVLDKDCNFVDNSPKNKHPNDLLYGLMNGHYNAESCALKWLGETFDKMKKLGVYDNTEIFITADHGAQYKYLPVKMSFHVPLFYKPMHSRGEMKQDERVIMNYDLASIFCSHLKNGCPNVKTNILENYPNQRDVILYESDWNKIRKINKANYKIDLENYYKYNWGHNEIYDSKNWEKISID</sequence>
<dbReference type="OrthoDB" id="5322086at2"/>
<feature type="domain" description="Sulfatase N-terminal" evidence="7">
    <location>
        <begin position="451"/>
        <end position="747"/>
    </location>
</feature>
<comment type="caution">
    <text evidence="9">The sequence shown here is derived from an EMBL/GenBank/DDBJ whole genome shotgun (WGS) entry which is preliminary data.</text>
</comment>
<feature type="transmembrane region" description="Helical" evidence="6">
    <location>
        <begin position="262"/>
        <end position="283"/>
    </location>
</feature>
<dbReference type="InterPro" id="IPR000917">
    <property type="entry name" value="Sulfatase_N"/>
</dbReference>
<feature type="transmembrane region" description="Helical" evidence="6">
    <location>
        <begin position="399"/>
        <end position="417"/>
    </location>
</feature>
<evidence type="ECO:0000259" key="7">
    <source>
        <dbReference type="Pfam" id="PF00884"/>
    </source>
</evidence>
<feature type="domain" description="Membrane insertase YidC/Oxa/ALB C-terminal" evidence="8">
    <location>
        <begin position="37"/>
        <end position="222"/>
    </location>
</feature>
<evidence type="ECO:0000256" key="5">
    <source>
        <dbReference type="RuleBase" id="RU003945"/>
    </source>
</evidence>
<dbReference type="Proteomes" id="UP000029922">
    <property type="component" value="Unassembled WGS sequence"/>
</dbReference>
<dbReference type="Gene3D" id="3.40.720.10">
    <property type="entry name" value="Alkaline Phosphatase, subunit A"/>
    <property type="match status" value="1"/>
</dbReference>
<protein>
    <submittedName>
        <fullName evidence="9">Membrane protein insertase YidC</fullName>
    </submittedName>
</protein>
<evidence type="ECO:0000256" key="1">
    <source>
        <dbReference type="ARBA" id="ARBA00004141"/>
    </source>
</evidence>
<dbReference type="InterPro" id="IPR001708">
    <property type="entry name" value="YidC/ALB3/OXA1/COX18"/>
</dbReference>
<dbReference type="STRING" id="216.LS73_01200"/>
<evidence type="ECO:0000256" key="2">
    <source>
        <dbReference type="ARBA" id="ARBA00022692"/>
    </source>
</evidence>
<dbReference type="GO" id="GO:0051205">
    <property type="term" value="P:protein insertion into membrane"/>
    <property type="evidence" value="ECO:0007669"/>
    <property type="project" value="TreeGrafter"/>
</dbReference>
<keyword evidence="4 6" id="KW-0472">Membrane</keyword>
<dbReference type="Pfam" id="PF00884">
    <property type="entry name" value="Sulfatase"/>
    <property type="match status" value="1"/>
</dbReference>
<organism evidence="9 10">
    <name type="scientific">Helicobacter muridarum</name>
    <dbReference type="NCBI Taxonomy" id="216"/>
    <lineage>
        <taxon>Bacteria</taxon>
        <taxon>Pseudomonadati</taxon>
        <taxon>Campylobacterota</taxon>
        <taxon>Epsilonproteobacteria</taxon>
        <taxon>Campylobacterales</taxon>
        <taxon>Helicobacteraceae</taxon>
        <taxon>Helicobacter</taxon>
    </lineage>
</organism>
<gene>
    <name evidence="9" type="primary">yidC</name>
    <name evidence="9" type="ORF">LS73_003455</name>
</gene>
<dbReference type="PANTHER" id="PTHR12428">
    <property type="entry name" value="OXA1"/>
    <property type="match status" value="1"/>
</dbReference>
<name>A0A4U8TKM6_9HELI</name>
<feature type="transmembrane region" description="Helical" evidence="6">
    <location>
        <begin position="35"/>
        <end position="55"/>
    </location>
</feature>
<dbReference type="GO" id="GO:0005886">
    <property type="term" value="C:plasma membrane"/>
    <property type="evidence" value="ECO:0007669"/>
    <property type="project" value="TreeGrafter"/>
</dbReference>
<reference evidence="9 10" key="1">
    <citation type="journal article" date="2014" name="Genome Announc.">
        <title>Draft genome sequences of eight enterohepatic helicobacter species isolated from both laboratory and wild rodents.</title>
        <authorList>
            <person name="Sheh A."/>
            <person name="Shen Z."/>
            <person name="Fox J.G."/>
        </authorList>
    </citation>
    <scope>NUCLEOTIDE SEQUENCE [LARGE SCALE GENOMIC DNA]</scope>
    <source>
        <strain evidence="9 10">ST1</strain>
    </source>
</reference>
<feature type="transmembrane region" description="Helical" evidence="6">
    <location>
        <begin position="368"/>
        <end position="387"/>
    </location>
</feature>
<dbReference type="Pfam" id="PF02096">
    <property type="entry name" value="60KD_IMP"/>
    <property type="match status" value="1"/>
</dbReference>
<evidence type="ECO:0000259" key="8">
    <source>
        <dbReference type="Pfam" id="PF02096"/>
    </source>
</evidence>
<evidence type="ECO:0000256" key="4">
    <source>
        <dbReference type="ARBA" id="ARBA00023136"/>
    </source>
</evidence>
<dbReference type="NCBIfam" id="TIGR03592">
    <property type="entry name" value="yidC_oxa1_cterm"/>
    <property type="match status" value="1"/>
</dbReference>
<evidence type="ECO:0000313" key="9">
    <source>
        <dbReference type="EMBL" id="TLE00962.1"/>
    </source>
</evidence>
<feature type="transmembrane region" description="Helical" evidence="6">
    <location>
        <begin position="295"/>
        <end position="316"/>
    </location>
</feature>
<feature type="transmembrane region" description="Helical" evidence="6">
    <location>
        <begin position="104"/>
        <end position="129"/>
    </location>
</feature>
<accession>A0A4U8TKM6</accession>
<keyword evidence="3 6" id="KW-1133">Transmembrane helix</keyword>
<keyword evidence="2 5" id="KW-0812">Transmembrane</keyword>
<comment type="subcellular location">
    <subcellularLocation>
        <location evidence="1 5">Membrane</location>
        <topology evidence="1 5">Multi-pass membrane protein</topology>
    </subcellularLocation>
</comment>
<feature type="transmembrane region" description="Helical" evidence="6">
    <location>
        <begin position="181"/>
        <end position="199"/>
    </location>
</feature>
<dbReference type="GO" id="GO:0032977">
    <property type="term" value="F:membrane insertase activity"/>
    <property type="evidence" value="ECO:0007669"/>
    <property type="project" value="InterPro"/>
</dbReference>
<dbReference type="PANTHER" id="PTHR12428:SF65">
    <property type="entry name" value="CYTOCHROME C OXIDASE ASSEMBLY PROTEIN COX18, MITOCHONDRIAL"/>
    <property type="match status" value="1"/>
</dbReference>
<dbReference type="EMBL" id="JRPD02000004">
    <property type="protein sequence ID" value="TLE00962.1"/>
    <property type="molecule type" value="Genomic_DNA"/>
</dbReference>
<feature type="transmembrane region" description="Helical" evidence="6">
    <location>
        <begin position="9"/>
        <end position="29"/>
    </location>
</feature>
<dbReference type="SUPFAM" id="SSF53649">
    <property type="entry name" value="Alkaline phosphatase-like"/>
    <property type="match status" value="1"/>
</dbReference>
<evidence type="ECO:0000256" key="6">
    <source>
        <dbReference type="SAM" id="Phobius"/>
    </source>
</evidence>
<evidence type="ECO:0000256" key="3">
    <source>
        <dbReference type="ARBA" id="ARBA00022989"/>
    </source>
</evidence>
<dbReference type="AlphaFoldDB" id="A0A4U8TKM6"/>
<dbReference type="InterPro" id="IPR028055">
    <property type="entry name" value="YidC/Oxa/ALB_C"/>
</dbReference>